<dbReference type="AlphaFoldDB" id="A0A1H7VDK7"/>
<reference evidence="4 5" key="1">
    <citation type="submission" date="2016-10" db="EMBL/GenBank/DDBJ databases">
        <authorList>
            <person name="de Groot N.N."/>
        </authorList>
    </citation>
    <scope>NUCLEOTIDE SEQUENCE [LARGE SCALE GENOMIC DNA]</scope>
    <source>
        <strain evidence="4 5">DSM 100674</strain>
    </source>
</reference>
<name>A0A1H7VDK7_9RHOB</name>
<dbReference type="InterPro" id="IPR027417">
    <property type="entry name" value="P-loop_NTPase"/>
</dbReference>
<gene>
    <name evidence="4" type="ORF">SAMN05443999_11253</name>
</gene>
<dbReference type="SUPFAM" id="SSF52540">
    <property type="entry name" value="P-loop containing nucleoside triphosphate hydrolases"/>
    <property type="match status" value="1"/>
</dbReference>
<evidence type="ECO:0000256" key="2">
    <source>
        <dbReference type="ARBA" id="ARBA00022679"/>
    </source>
</evidence>
<dbReference type="Gene3D" id="3.40.50.300">
    <property type="entry name" value="P-loop containing nucleotide triphosphate hydrolases"/>
    <property type="match status" value="1"/>
</dbReference>
<sequence>MRRELLEFVQSNLTRKNRKNCVSNIQFSNDFYVVEFPKSGITWFTVLLANTFLANQGSRDKATFSSVRSYIPDLEANPNLQAFEFTCPQVRLYKSHSEFSADYVNIVYIARNPVDVMNSYYRYQKGMGSFDGSFEEFCFGSPFGIDAWRRHVNSWFVDNVNYANRFIHLVRYEDLVRETAGEIQQLAENFGWNIDADAITQAVDLSSRGAMREQEELARRRNPGYKFEFVSAGRSGTTDDELARRLEDMRKDECILLGY</sequence>
<dbReference type="RefSeq" id="WP_175544807.1">
    <property type="nucleotide sequence ID" value="NZ_FOAG01000012.1"/>
</dbReference>
<dbReference type="InterPro" id="IPR000863">
    <property type="entry name" value="Sulfotransferase_dom"/>
</dbReference>
<dbReference type="GO" id="GO:0008146">
    <property type="term" value="F:sulfotransferase activity"/>
    <property type="evidence" value="ECO:0007669"/>
    <property type="project" value="InterPro"/>
</dbReference>
<feature type="domain" description="Sulfotransferase" evidence="3">
    <location>
        <begin position="29"/>
        <end position="218"/>
    </location>
</feature>
<keyword evidence="5" id="KW-1185">Reference proteome</keyword>
<comment type="similarity">
    <text evidence="1">Belongs to the sulfotransferase 1 family.</text>
</comment>
<proteinExistence type="inferred from homology"/>
<evidence type="ECO:0000313" key="5">
    <source>
        <dbReference type="Proteomes" id="UP000199582"/>
    </source>
</evidence>
<evidence type="ECO:0000313" key="4">
    <source>
        <dbReference type="EMBL" id="SEM07323.1"/>
    </source>
</evidence>
<organism evidence="4 5">
    <name type="scientific">Roseovarius azorensis</name>
    <dbReference type="NCBI Taxonomy" id="1287727"/>
    <lineage>
        <taxon>Bacteria</taxon>
        <taxon>Pseudomonadati</taxon>
        <taxon>Pseudomonadota</taxon>
        <taxon>Alphaproteobacteria</taxon>
        <taxon>Rhodobacterales</taxon>
        <taxon>Roseobacteraceae</taxon>
        <taxon>Roseovarius</taxon>
    </lineage>
</organism>
<dbReference type="Proteomes" id="UP000199582">
    <property type="component" value="Unassembled WGS sequence"/>
</dbReference>
<protein>
    <submittedName>
        <fullName evidence="4">Sulfotransferase domain-containing protein</fullName>
    </submittedName>
</protein>
<evidence type="ECO:0000256" key="1">
    <source>
        <dbReference type="ARBA" id="ARBA00005771"/>
    </source>
</evidence>
<dbReference type="STRING" id="1287727.SAMN05443999_11253"/>
<dbReference type="Pfam" id="PF00685">
    <property type="entry name" value="Sulfotransfer_1"/>
    <property type="match status" value="1"/>
</dbReference>
<dbReference type="PANTHER" id="PTHR11783">
    <property type="entry name" value="SULFOTRANSFERASE SULT"/>
    <property type="match status" value="1"/>
</dbReference>
<keyword evidence="2 4" id="KW-0808">Transferase</keyword>
<dbReference type="EMBL" id="FOAG01000012">
    <property type="protein sequence ID" value="SEM07323.1"/>
    <property type="molecule type" value="Genomic_DNA"/>
</dbReference>
<evidence type="ECO:0000259" key="3">
    <source>
        <dbReference type="Pfam" id="PF00685"/>
    </source>
</evidence>
<accession>A0A1H7VDK7</accession>